<dbReference type="EMBL" id="LR797295">
    <property type="protein sequence ID" value="CAB4199760.1"/>
    <property type="molecule type" value="Genomic_DNA"/>
</dbReference>
<accession>A0A6J5RQX0</accession>
<evidence type="ECO:0000313" key="2">
    <source>
        <dbReference type="EMBL" id="CAB4187392.1"/>
    </source>
</evidence>
<gene>
    <name evidence="2" type="ORF">UFOVP1156_20</name>
    <name evidence="3" type="ORF">UFOVP1346_4</name>
    <name evidence="1" type="ORF">UFOVP921_44</name>
</gene>
<dbReference type="EMBL" id="LR797103">
    <property type="protein sequence ID" value="CAB4187392.1"/>
    <property type="molecule type" value="Genomic_DNA"/>
</dbReference>
<evidence type="ECO:0000313" key="3">
    <source>
        <dbReference type="EMBL" id="CAB4199760.1"/>
    </source>
</evidence>
<proteinExistence type="predicted"/>
<name>A0A6J5RQX0_9CAUD</name>
<dbReference type="EMBL" id="LR796875">
    <property type="protein sequence ID" value="CAB4172146.1"/>
    <property type="molecule type" value="Genomic_DNA"/>
</dbReference>
<organism evidence="3">
    <name type="scientific">uncultured Caudovirales phage</name>
    <dbReference type="NCBI Taxonomy" id="2100421"/>
    <lineage>
        <taxon>Viruses</taxon>
        <taxon>Duplodnaviria</taxon>
        <taxon>Heunggongvirae</taxon>
        <taxon>Uroviricota</taxon>
        <taxon>Caudoviricetes</taxon>
        <taxon>Peduoviridae</taxon>
        <taxon>Maltschvirus</taxon>
        <taxon>Maltschvirus maltsch</taxon>
    </lineage>
</organism>
<protein>
    <submittedName>
        <fullName evidence="3">Uncharacterized protein</fullName>
    </submittedName>
</protein>
<reference evidence="3" key="1">
    <citation type="submission" date="2020-05" db="EMBL/GenBank/DDBJ databases">
        <authorList>
            <person name="Chiriac C."/>
            <person name="Salcher M."/>
            <person name="Ghai R."/>
            <person name="Kavagutti S V."/>
        </authorList>
    </citation>
    <scope>NUCLEOTIDE SEQUENCE</scope>
</reference>
<evidence type="ECO:0000313" key="1">
    <source>
        <dbReference type="EMBL" id="CAB4172146.1"/>
    </source>
</evidence>
<sequence length="176" mass="19543">MGVSHRGLVMSIGTDRALREAEEEVSKLVRLYGLGDPRTVAANRRRYDLAQEVKRNDYAERCRDVAEELLMRFEDLGGDLTSEDELGMPFVGGASFGLSLNSSGSELLVVTPGDDPFALWPYEIVRDDPRTNSSGVLDLSWDKWDEIQALPPAAFRFSGVAVRYLDELLQDLGFGV</sequence>